<comment type="caution">
    <text evidence="3">The sequence shown here is derived from an EMBL/GenBank/DDBJ whole genome shotgun (WGS) entry which is preliminary data.</text>
</comment>
<feature type="transmembrane region" description="Helical" evidence="2">
    <location>
        <begin position="90"/>
        <end position="111"/>
    </location>
</feature>
<dbReference type="OrthoDB" id="2626017at2759"/>
<evidence type="ECO:0000313" key="4">
    <source>
        <dbReference type="Proteomes" id="UP000736335"/>
    </source>
</evidence>
<organism evidence="3 4">
    <name type="scientific">Thelephora terrestris</name>
    <dbReference type="NCBI Taxonomy" id="56493"/>
    <lineage>
        <taxon>Eukaryota</taxon>
        <taxon>Fungi</taxon>
        <taxon>Dikarya</taxon>
        <taxon>Basidiomycota</taxon>
        <taxon>Agaricomycotina</taxon>
        <taxon>Agaricomycetes</taxon>
        <taxon>Thelephorales</taxon>
        <taxon>Thelephoraceae</taxon>
        <taxon>Thelephora</taxon>
    </lineage>
</organism>
<dbReference type="Proteomes" id="UP000736335">
    <property type="component" value="Unassembled WGS sequence"/>
</dbReference>
<evidence type="ECO:0008006" key="5">
    <source>
        <dbReference type="Google" id="ProtNLM"/>
    </source>
</evidence>
<keyword evidence="4" id="KW-1185">Reference proteome</keyword>
<dbReference type="EMBL" id="WIUZ02000030">
    <property type="protein sequence ID" value="KAF9777652.1"/>
    <property type="molecule type" value="Genomic_DNA"/>
</dbReference>
<feature type="region of interest" description="Disordered" evidence="1">
    <location>
        <begin position="274"/>
        <end position="303"/>
    </location>
</feature>
<feature type="transmembrane region" description="Helical" evidence="2">
    <location>
        <begin position="166"/>
        <end position="185"/>
    </location>
</feature>
<dbReference type="AlphaFoldDB" id="A0A9P6H2Q3"/>
<feature type="transmembrane region" description="Helical" evidence="2">
    <location>
        <begin position="60"/>
        <end position="78"/>
    </location>
</feature>
<feature type="transmembrane region" description="Helical" evidence="2">
    <location>
        <begin position="20"/>
        <end position="39"/>
    </location>
</feature>
<feature type="compositionally biased region" description="Basic and acidic residues" evidence="1">
    <location>
        <begin position="331"/>
        <end position="344"/>
    </location>
</feature>
<keyword evidence="2" id="KW-0472">Membrane</keyword>
<protein>
    <recommendedName>
        <fullName evidence="5">THH1/TOM1/TOM3 domain-containing protein</fullName>
    </recommendedName>
</protein>
<accession>A0A9P6H2Q3</accession>
<gene>
    <name evidence="3" type="ORF">BJ322DRAFT_1114881</name>
</gene>
<proteinExistence type="predicted"/>
<reference evidence="3" key="1">
    <citation type="journal article" date="2020" name="Nat. Commun.">
        <title>Large-scale genome sequencing of mycorrhizal fungi provides insights into the early evolution of symbiotic traits.</title>
        <authorList>
            <person name="Miyauchi S."/>
            <person name="Kiss E."/>
            <person name="Kuo A."/>
            <person name="Drula E."/>
            <person name="Kohler A."/>
            <person name="Sanchez-Garcia M."/>
            <person name="Morin E."/>
            <person name="Andreopoulos B."/>
            <person name="Barry K.W."/>
            <person name="Bonito G."/>
            <person name="Buee M."/>
            <person name="Carver A."/>
            <person name="Chen C."/>
            <person name="Cichocki N."/>
            <person name="Clum A."/>
            <person name="Culley D."/>
            <person name="Crous P.W."/>
            <person name="Fauchery L."/>
            <person name="Girlanda M."/>
            <person name="Hayes R.D."/>
            <person name="Keri Z."/>
            <person name="LaButti K."/>
            <person name="Lipzen A."/>
            <person name="Lombard V."/>
            <person name="Magnuson J."/>
            <person name="Maillard F."/>
            <person name="Murat C."/>
            <person name="Nolan M."/>
            <person name="Ohm R.A."/>
            <person name="Pangilinan J."/>
            <person name="Pereira M.F."/>
            <person name="Perotto S."/>
            <person name="Peter M."/>
            <person name="Pfister S."/>
            <person name="Riley R."/>
            <person name="Sitrit Y."/>
            <person name="Stielow J.B."/>
            <person name="Szollosi G."/>
            <person name="Zifcakova L."/>
            <person name="Stursova M."/>
            <person name="Spatafora J.W."/>
            <person name="Tedersoo L."/>
            <person name="Vaario L.M."/>
            <person name="Yamada A."/>
            <person name="Yan M."/>
            <person name="Wang P."/>
            <person name="Xu J."/>
            <person name="Bruns T."/>
            <person name="Baldrian P."/>
            <person name="Vilgalys R."/>
            <person name="Dunand C."/>
            <person name="Henrissat B."/>
            <person name="Grigoriev I.V."/>
            <person name="Hibbett D."/>
            <person name="Nagy L.G."/>
            <person name="Martin F.M."/>
        </authorList>
    </citation>
    <scope>NUCLEOTIDE SEQUENCE</scope>
    <source>
        <strain evidence="3">UH-Tt-Lm1</strain>
    </source>
</reference>
<sequence>MADIISLLPDSLKLPPHLSAHKYFFVCSLTVAAWDTLVLSPRTWKLLRTKEWPPLKIIYHFIRVFMPVCFTVTAVQFFDTRWTQSQCDKTYLFEPITTAILLACCSAAHVIRIRAIFDKDRTVFAVMGVLWAVQFVVTAVCCAFYFSVPLLEGQGCIAGPKHTWVGIYWVVPTLLYTASFGLALLRSIKSLEVKQMNLWKLMLRDGLNLYGSIWIVNITNVLFWFIIKPTGSDDAVRTIVTSMAAVLTTTMTMRIVLSVRGSLVHGGSFTGSYSGSHSSASGSRATRSNPAHTANSVLNINPHPNQTYTIGDIAKQSVKVDSDGKSSVLDSKGENGYDDRHVVPDHNNGALDVKITVDTEVEYDNRYEK</sequence>
<feature type="transmembrane region" description="Helical" evidence="2">
    <location>
        <begin position="206"/>
        <end position="227"/>
    </location>
</feature>
<reference evidence="3" key="2">
    <citation type="submission" date="2020-11" db="EMBL/GenBank/DDBJ databases">
        <authorList>
            <consortium name="DOE Joint Genome Institute"/>
            <person name="Kuo A."/>
            <person name="Miyauchi S."/>
            <person name="Kiss E."/>
            <person name="Drula E."/>
            <person name="Kohler A."/>
            <person name="Sanchez-Garcia M."/>
            <person name="Andreopoulos B."/>
            <person name="Barry K.W."/>
            <person name="Bonito G."/>
            <person name="Buee M."/>
            <person name="Carver A."/>
            <person name="Chen C."/>
            <person name="Cichocki N."/>
            <person name="Clum A."/>
            <person name="Culley D."/>
            <person name="Crous P.W."/>
            <person name="Fauchery L."/>
            <person name="Girlanda M."/>
            <person name="Hayes R."/>
            <person name="Keri Z."/>
            <person name="Labutti K."/>
            <person name="Lipzen A."/>
            <person name="Lombard V."/>
            <person name="Magnuson J."/>
            <person name="Maillard F."/>
            <person name="Morin E."/>
            <person name="Murat C."/>
            <person name="Nolan M."/>
            <person name="Ohm R."/>
            <person name="Pangilinan J."/>
            <person name="Pereira M."/>
            <person name="Perotto S."/>
            <person name="Peter M."/>
            <person name="Riley R."/>
            <person name="Sitrit Y."/>
            <person name="Stielow B."/>
            <person name="Szollosi G."/>
            <person name="Zifcakova L."/>
            <person name="Stursova M."/>
            <person name="Spatafora J.W."/>
            <person name="Tedersoo L."/>
            <person name="Vaario L.-M."/>
            <person name="Yamada A."/>
            <person name="Yan M."/>
            <person name="Wang P."/>
            <person name="Xu J."/>
            <person name="Bruns T."/>
            <person name="Baldrian P."/>
            <person name="Vilgalys R."/>
            <person name="Henrissat B."/>
            <person name="Grigoriev I.V."/>
            <person name="Hibbett D."/>
            <person name="Nagy L.G."/>
            <person name="Martin F.M."/>
        </authorList>
    </citation>
    <scope>NUCLEOTIDE SEQUENCE</scope>
    <source>
        <strain evidence="3">UH-Tt-Lm1</strain>
    </source>
</reference>
<feature type="region of interest" description="Disordered" evidence="1">
    <location>
        <begin position="321"/>
        <end position="347"/>
    </location>
</feature>
<feature type="transmembrane region" description="Helical" evidence="2">
    <location>
        <begin position="123"/>
        <end position="146"/>
    </location>
</feature>
<keyword evidence="2" id="KW-1133">Transmembrane helix</keyword>
<feature type="compositionally biased region" description="Low complexity" evidence="1">
    <location>
        <begin position="274"/>
        <end position="288"/>
    </location>
</feature>
<keyword evidence="2" id="KW-0812">Transmembrane</keyword>
<evidence type="ECO:0000256" key="1">
    <source>
        <dbReference type="SAM" id="MobiDB-lite"/>
    </source>
</evidence>
<feature type="transmembrane region" description="Helical" evidence="2">
    <location>
        <begin position="239"/>
        <end position="257"/>
    </location>
</feature>
<name>A0A9P6H2Q3_9AGAM</name>
<evidence type="ECO:0000313" key="3">
    <source>
        <dbReference type="EMBL" id="KAF9777652.1"/>
    </source>
</evidence>
<evidence type="ECO:0000256" key="2">
    <source>
        <dbReference type="SAM" id="Phobius"/>
    </source>
</evidence>
<feature type="compositionally biased region" description="Polar residues" evidence="1">
    <location>
        <begin position="289"/>
        <end position="303"/>
    </location>
</feature>